<evidence type="ECO:0000256" key="6">
    <source>
        <dbReference type="RuleBase" id="RU363050"/>
    </source>
</evidence>
<accession>A0A4S2MW81</accession>
<dbReference type="EMBL" id="ML220122">
    <property type="protein sequence ID" value="TGZ80861.1"/>
    <property type="molecule type" value="Genomic_DNA"/>
</dbReference>
<evidence type="ECO:0000313" key="12">
    <source>
        <dbReference type="Proteomes" id="UP000298138"/>
    </source>
</evidence>
<dbReference type="GO" id="GO:0000930">
    <property type="term" value="C:gamma-tubulin complex"/>
    <property type="evidence" value="ECO:0007669"/>
    <property type="project" value="TreeGrafter"/>
</dbReference>
<sequence length="777" mass="86671">MLHELFLLLSGNPSSLITLDGLPANFPLVSPSERAILKTLGTLGHLHISLRNACQSITTSHSSAIARAVASGIETDNLQTFRDRILTVEESVIRKDDTGIVVAYDAPLAKVLNSFDGWDRMLNYLHDLVEFMAPGSGTIQRLAKTGNPASGAEIINRLRGDIYTGYPQLEEAALGLLRIAEMAWLRDVSTWVLYGRLPVAADYGSSRPSADFFIMEVDGPEIQMEDSMVDVDAARMKEYQINKSLLPSFVTSSTASSLLFIGRALSKIRMSGGASGDHAFSSAAVASPEMTLLPIHLGYLQSLQSPLSPQKLSKATSDIRLSLSKHTLQNLLPAEHILDSINLLRDFFLLGRGEFALSLVEEASEPARQRAKTPSSRKPSLRGAVIKENEVTGMLTRTWAVLSSLQGEEAHDDLLDSARDLLFLTLQKNKSGASSVNATPTAPGPHRIAADYHDVLIGVPVSLCFTLSWPLELFLQPSDLEEYDALFAYLISVRKAQMRLQSLWRGRRDTVTFHDKEDIKRLRERHRQDRVIWATASMAHFFLETLMDFWQGEVISSAFKTLVNIVSPPVAERDNTPEDMSMSMIDDDDEDLSTDEEDDNDDEDIWMQLETEEAVKKTGTLSTTMEAQQQEAAQTQQDPESLMRAHHAYLNNIKRNTFLADTHFATQLKRFLATVEMLAAGVEDIVRNHELEDLGVEGMEVADEERQRKVLEERCEDVKDMLRLLVRRLEKIDEERERWSGEGLDLLAAAGKKKVGRREGVKVERLLMRMDLGSLAL</sequence>
<dbReference type="InterPro" id="IPR042241">
    <property type="entry name" value="GCP_C_sf"/>
</dbReference>
<dbReference type="InterPro" id="IPR041470">
    <property type="entry name" value="GCP_N"/>
</dbReference>
<dbReference type="GO" id="GO:0000922">
    <property type="term" value="C:spindle pole"/>
    <property type="evidence" value="ECO:0007669"/>
    <property type="project" value="InterPro"/>
</dbReference>
<dbReference type="GO" id="GO:0031122">
    <property type="term" value="P:cytoplasmic microtubule organization"/>
    <property type="evidence" value="ECO:0007669"/>
    <property type="project" value="TreeGrafter"/>
</dbReference>
<keyword evidence="5 6" id="KW-0206">Cytoskeleton</keyword>
<dbReference type="PANTHER" id="PTHR19302">
    <property type="entry name" value="GAMMA TUBULIN COMPLEX PROTEIN"/>
    <property type="match status" value="1"/>
</dbReference>
<dbReference type="GO" id="GO:0043015">
    <property type="term" value="F:gamma-tubulin binding"/>
    <property type="evidence" value="ECO:0007669"/>
    <property type="project" value="InterPro"/>
</dbReference>
<feature type="compositionally biased region" description="Acidic residues" evidence="8">
    <location>
        <begin position="585"/>
        <end position="600"/>
    </location>
</feature>
<dbReference type="GO" id="GO:0051321">
    <property type="term" value="P:meiotic cell cycle"/>
    <property type="evidence" value="ECO:0007669"/>
    <property type="project" value="TreeGrafter"/>
</dbReference>
<dbReference type="InterPro" id="IPR007259">
    <property type="entry name" value="GCP"/>
</dbReference>
<dbReference type="GO" id="GO:0044732">
    <property type="term" value="C:mitotic spindle pole body"/>
    <property type="evidence" value="ECO:0007669"/>
    <property type="project" value="TreeGrafter"/>
</dbReference>
<gene>
    <name evidence="11" type="ORF">EX30DRAFT_307020</name>
</gene>
<protein>
    <recommendedName>
        <fullName evidence="6">Spindle pole body component</fullName>
    </recommendedName>
</protein>
<keyword evidence="3 6" id="KW-0963">Cytoplasm</keyword>
<dbReference type="Pfam" id="PF17681">
    <property type="entry name" value="GCP_N_terminal"/>
    <property type="match status" value="1"/>
</dbReference>
<keyword evidence="12" id="KW-1185">Reference proteome</keyword>
<dbReference type="AlphaFoldDB" id="A0A4S2MW81"/>
<comment type="similarity">
    <text evidence="2 6">Belongs to the TUBGCP family.</text>
</comment>
<feature type="coiled-coil region" evidence="7">
    <location>
        <begin position="701"/>
        <end position="742"/>
    </location>
</feature>
<comment type="subcellular location">
    <subcellularLocation>
        <location evidence="1 6">Cytoplasm</location>
        <location evidence="1 6">Cytoskeleton</location>
        <location evidence="1 6">Microtubule organizing center</location>
    </subcellularLocation>
</comment>
<proteinExistence type="inferred from homology"/>
<dbReference type="PANTHER" id="PTHR19302:SF27">
    <property type="entry name" value="GAMMA-TUBULIN COMPLEX COMPONENT 4"/>
    <property type="match status" value="1"/>
</dbReference>
<evidence type="ECO:0000256" key="4">
    <source>
        <dbReference type="ARBA" id="ARBA00022701"/>
    </source>
</evidence>
<evidence type="ECO:0000256" key="2">
    <source>
        <dbReference type="ARBA" id="ARBA00010337"/>
    </source>
</evidence>
<dbReference type="GO" id="GO:0000278">
    <property type="term" value="P:mitotic cell cycle"/>
    <property type="evidence" value="ECO:0007669"/>
    <property type="project" value="TreeGrafter"/>
</dbReference>
<reference evidence="11 12" key="1">
    <citation type="submission" date="2019-04" db="EMBL/GenBank/DDBJ databases">
        <title>Comparative genomics and transcriptomics to analyze fruiting body development in filamentous ascomycetes.</title>
        <authorList>
            <consortium name="DOE Joint Genome Institute"/>
            <person name="Lutkenhaus R."/>
            <person name="Traeger S."/>
            <person name="Breuer J."/>
            <person name="Kuo A."/>
            <person name="Lipzen A."/>
            <person name="Pangilinan J."/>
            <person name="Dilworth D."/>
            <person name="Sandor L."/>
            <person name="Poggeler S."/>
            <person name="Barry K."/>
            <person name="Grigoriev I.V."/>
            <person name="Nowrousian M."/>
        </authorList>
    </citation>
    <scope>NUCLEOTIDE SEQUENCE [LARGE SCALE GENOMIC DNA]</scope>
    <source>
        <strain evidence="11 12">CBS 389.68</strain>
    </source>
</reference>
<dbReference type="InParanoid" id="A0A4S2MW81"/>
<keyword evidence="7" id="KW-0175">Coiled coil</keyword>
<keyword evidence="4 6" id="KW-0493">Microtubule</keyword>
<evidence type="ECO:0000256" key="5">
    <source>
        <dbReference type="ARBA" id="ARBA00023212"/>
    </source>
</evidence>
<dbReference type="Gene3D" id="1.20.120.1900">
    <property type="entry name" value="Gamma-tubulin complex, C-terminal domain"/>
    <property type="match status" value="1"/>
</dbReference>
<name>A0A4S2MW81_9PEZI</name>
<dbReference type="InterPro" id="IPR040457">
    <property type="entry name" value="GCP_C"/>
</dbReference>
<evidence type="ECO:0000256" key="7">
    <source>
        <dbReference type="SAM" id="Coils"/>
    </source>
</evidence>
<dbReference type="GO" id="GO:0007020">
    <property type="term" value="P:microtubule nucleation"/>
    <property type="evidence" value="ECO:0007669"/>
    <property type="project" value="InterPro"/>
</dbReference>
<dbReference type="GO" id="GO:0051011">
    <property type="term" value="F:microtubule minus-end binding"/>
    <property type="evidence" value="ECO:0007669"/>
    <property type="project" value="TreeGrafter"/>
</dbReference>
<feature type="region of interest" description="Disordered" evidence="8">
    <location>
        <begin position="570"/>
        <end position="600"/>
    </location>
</feature>
<dbReference type="Pfam" id="PF04130">
    <property type="entry name" value="GCP_C_terminal"/>
    <property type="match status" value="1"/>
</dbReference>
<organism evidence="11 12">
    <name type="scientific">Ascodesmis nigricans</name>
    <dbReference type="NCBI Taxonomy" id="341454"/>
    <lineage>
        <taxon>Eukaryota</taxon>
        <taxon>Fungi</taxon>
        <taxon>Dikarya</taxon>
        <taxon>Ascomycota</taxon>
        <taxon>Pezizomycotina</taxon>
        <taxon>Pezizomycetes</taxon>
        <taxon>Pezizales</taxon>
        <taxon>Ascodesmidaceae</taxon>
        <taxon>Ascodesmis</taxon>
    </lineage>
</organism>
<feature type="domain" description="Gamma tubulin complex component C-terminal" evidence="9">
    <location>
        <begin position="339"/>
        <end position="772"/>
    </location>
</feature>
<evidence type="ECO:0000259" key="10">
    <source>
        <dbReference type="Pfam" id="PF17681"/>
    </source>
</evidence>
<dbReference type="OrthoDB" id="78652at2759"/>
<feature type="domain" description="Gamma tubulin complex component protein N-terminal" evidence="10">
    <location>
        <begin position="2"/>
        <end position="328"/>
    </location>
</feature>
<dbReference type="GO" id="GO:0051225">
    <property type="term" value="P:spindle assembly"/>
    <property type="evidence" value="ECO:0007669"/>
    <property type="project" value="TreeGrafter"/>
</dbReference>
<dbReference type="Proteomes" id="UP000298138">
    <property type="component" value="Unassembled WGS sequence"/>
</dbReference>
<evidence type="ECO:0000256" key="1">
    <source>
        <dbReference type="ARBA" id="ARBA00004267"/>
    </source>
</evidence>
<dbReference type="STRING" id="341454.A0A4S2MW81"/>
<evidence type="ECO:0000256" key="8">
    <source>
        <dbReference type="SAM" id="MobiDB-lite"/>
    </source>
</evidence>
<evidence type="ECO:0000259" key="9">
    <source>
        <dbReference type="Pfam" id="PF04130"/>
    </source>
</evidence>
<dbReference type="GO" id="GO:0005874">
    <property type="term" value="C:microtubule"/>
    <property type="evidence" value="ECO:0007669"/>
    <property type="project" value="UniProtKB-KW"/>
</dbReference>
<evidence type="ECO:0000313" key="11">
    <source>
        <dbReference type="EMBL" id="TGZ80861.1"/>
    </source>
</evidence>
<evidence type="ECO:0000256" key="3">
    <source>
        <dbReference type="ARBA" id="ARBA00022490"/>
    </source>
</evidence>